<evidence type="ECO:0000313" key="2">
    <source>
        <dbReference type="EMBL" id="ACC70949.1"/>
    </source>
</evidence>
<dbReference type="EMBL" id="CP001043">
    <property type="protein sequence ID" value="ACC70949.1"/>
    <property type="molecule type" value="Genomic_DNA"/>
</dbReference>
<feature type="region of interest" description="Disordered" evidence="1">
    <location>
        <begin position="65"/>
        <end position="111"/>
    </location>
</feature>
<protein>
    <submittedName>
        <fullName evidence="2">Uncharacterized protein</fullName>
    </submittedName>
</protein>
<dbReference type="OrthoDB" id="9113266at2"/>
<dbReference type="RefSeq" id="WP_012401159.1">
    <property type="nucleotide sequence ID" value="NC_010622.1"/>
</dbReference>
<name>B2JCE8_PARP8</name>
<reference evidence="3" key="1">
    <citation type="journal article" date="2014" name="Stand. Genomic Sci.">
        <title>Complete genome sequence of Burkholderia phymatum STM815(T), a broad host range and efficient nitrogen-fixing symbiont of Mimosa species.</title>
        <authorList>
            <person name="Moulin L."/>
            <person name="Klonowska A."/>
            <person name="Caroline B."/>
            <person name="Booth K."/>
            <person name="Vriezen J.A."/>
            <person name="Melkonian R."/>
            <person name="James E.K."/>
            <person name="Young J.P."/>
            <person name="Bena G."/>
            <person name="Hauser L."/>
            <person name="Land M."/>
            <person name="Kyrpides N."/>
            <person name="Bruce D."/>
            <person name="Chain P."/>
            <person name="Copeland A."/>
            <person name="Pitluck S."/>
            <person name="Woyke T."/>
            <person name="Lizotte-Waniewski M."/>
            <person name="Bristow J."/>
            <person name="Riley M."/>
        </authorList>
    </citation>
    <scope>NUCLEOTIDE SEQUENCE [LARGE SCALE GENOMIC DNA]</scope>
    <source>
        <strain evidence="3">DSM 17167 / CIP 108236 / LMG 21445 / STM815</strain>
    </source>
</reference>
<dbReference type="AlphaFoldDB" id="B2JCE8"/>
<evidence type="ECO:0000256" key="1">
    <source>
        <dbReference type="SAM" id="MobiDB-lite"/>
    </source>
</evidence>
<dbReference type="KEGG" id="bph:Bphy_1767"/>
<dbReference type="eggNOG" id="ENOG5032PRV">
    <property type="taxonomic scope" value="Bacteria"/>
</dbReference>
<dbReference type="Proteomes" id="UP000001192">
    <property type="component" value="Chromosome 1"/>
</dbReference>
<gene>
    <name evidence="2" type="ordered locus">Bphy_1767</name>
</gene>
<evidence type="ECO:0000313" key="3">
    <source>
        <dbReference type="Proteomes" id="UP000001192"/>
    </source>
</evidence>
<keyword evidence="3" id="KW-1185">Reference proteome</keyword>
<organism evidence="2 3">
    <name type="scientific">Paraburkholderia phymatum (strain DSM 17167 / CIP 108236 / LMG 21445 / STM815)</name>
    <name type="common">Burkholderia phymatum</name>
    <dbReference type="NCBI Taxonomy" id="391038"/>
    <lineage>
        <taxon>Bacteria</taxon>
        <taxon>Pseudomonadati</taxon>
        <taxon>Pseudomonadota</taxon>
        <taxon>Betaproteobacteria</taxon>
        <taxon>Burkholderiales</taxon>
        <taxon>Burkholderiaceae</taxon>
        <taxon>Paraburkholderia</taxon>
    </lineage>
</organism>
<proteinExistence type="predicted"/>
<dbReference type="HOGENOM" id="CLU_2153600_0_0_4"/>
<sequence>MFYKFQIDEDDVSRELSRYFSLSAPKGIIEARRALADAKAVHPDDVGAFEFVPIAPAAPDACVQAKTSSTTRQAGRDARVEASGQLRAGGERGLLSRDVSGDVPKGGPAAG</sequence>
<accession>B2JCE8</accession>